<dbReference type="RefSeq" id="WP_284281724.1">
    <property type="nucleotide sequence ID" value="NZ_BSOJ01000024.1"/>
</dbReference>
<name>A0ABQ5YWZ0_9BURK</name>
<evidence type="ECO:0000256" key="2">
    <source>
        <dbReference type="ARBA" id="ARBA00022679"/>
    </source>
</evidence>
<gene>
    <name evidence="3" type="ORF">GCM10007875_21080</name>
</gene>
<dbReference type="EMBL" id="BSOJ01000024">
    <property type="protein sequence ID" value="GLR27017.1"/>
    <property type="molecule type" value="Genomic_DNA"/>
</dbReference>
<comment type="caution">
    <text evidence="3">The sequence shown here is derived from an EMBL/GenBank/DDBJ whole genome shotgun (WGS) entry which is preliminary data.</text>
</comment>
<sequence length="292" mass="34597">MIVVNLVGGLGNQMFQYACGKSLSIYTQQKLYVTVDQIERYNQHNGYELNRVFGLNLNIMPISTLRHIIGFKSVLNLRRIYAHPFLSWIQSTNFYAERSNQFDRKIFEQKPPLYLHGYWQSEDYFKDQENIIRNEFDFKTSINTEDFRILQKMREKPSVSIHVRRGDYLKGKFKRIYHICDANYYINAIKHFENIYSDFNIFAFSDDPEWVDVNLAKKFENLHIVSHNSGEFSCNDMRLMAAADHNIIANSSFSWWAAWLNSNDDKIVIAPKKWYRADKQANTIIPTRWISL</sequence>
<accession>A0ABQ5YWZ0</accession>
<dbReference type="Gene3D" id="3.40.50.11350">
    <property type="match status" value="1"/>
</dbReference>
<dbReference type="InterPro" id="IPR002516">
    <property type="entry name" value="Glyco_trans_11"/>
</dbReference>
<dbReference type="Proteomes" id="UP001156664">
    <property type="component" value="Unassembled WGS sequence"/>
</dbReference>
<dbReference type="Pfam" id="PF01531">
    <property type="entry name" value="Glyco_transf_11"/>
    <property type="match status" value="1"/>
</dbReference>
<dbReference type="PANTHER" id="PTHR11927:SF9">
    <property type="entry name" value="L-FUCOSYLTRANSFERASE"/>
    <property type="match status" value="1"/>
</dbReference>
<proteinExistence type="predicted"/>
<dbReference type="PANTHER" id="PTHR11927">
    <property type="entry name" value="GALACTOSIDE 2-L-FUCOSYLTRANSFERASE"/>
    <property type="match status" value="1"/>
</dbReference>
<evidence type="ECO:0000256" key="1">
    <source>
        <dbReference type="ARBA" id="ARBA00022676"/>
    </source>
</evidence>
<reference evidence="4" key="1">
    <citation type="journal article" date="2019" name="Int. J. Syst. Evol. Microbiol.">
        <title>The Global Catalogue of Microorganisms (GCM) 10K type strain sequencing project: providing services to taxonomists for standard genome sequencing and annotation.</title>
        <authorList>
            <consortium name="The Broad Institute Genomics Platform"/>
            <consortium name="The Broad Institute Genome Sequencing Center for Infectious Disease"/>
            <person name="Wu L."/>
            <person name="Ma J."/>
        </authorList>
    </citation>
    <scope>NUCLEOTIDE SEQUENCE [LARGE SCALE GENOMIC DNA]</scope>
    <source>
        <strain evidence="4">NBRC 105857</strain>
    </source>
</reference>
<evidence type="ECO:0000313" key="4">
    <source>
        <dbReference type="Proteomes" id="UP001156664"/>
    </source>
</evidence>
<keyword evidence="4" id="KW-1185">Reference proteome</keyword>
<keyword evidence="2" id="KW-0808">Transferase</keyword>
<protein>
    <submittedName>
        <fullName evidence="3">Alpha-1,2-fucosyltransferase</fullName>
    </submittedName>
</protein>
<dbReference type="CDD" id="cd11301">
    <property type="entry name" value="Fut1_Fut2_like"/>
    <property type="match status" value="1"/>
</dbReference>
<organism evidence="3 4">
    <name type="scientific">Limnobacter litoralis</name>
    <dbReference type="NCBI Taxonomy" id="481366"/>
    <lineage>
        <taxon>Bacteria</taxon>
        <taxon>Pseudomonadati</taxon>
        <taxon>Pseudomonadota</taxon>
        <taxon>Betaproteobacteria</taxon>
        <taxon>Burkholderiales</taxon>
        <taxon>Burkholderiaceae</taxon>
        <taxon>Limnobacter</taxon>
    </lineage>
</organism>
<keyword evidence="1" id="KW-0328">Glycosyltransferase</keyword>
<evidence type="ECO:0000313" key="3">
    <source>
        <dbReference type="EMBL" id="GLR27017.1"/>
    </source>
</evidence>